<dbReference type="GO" id="GO:0001002">
    <property type="term" value="F:RNA polymerase III type 1 promoter sequence-specific DNA binding"/>
    <property type="evidence" value="ECO:0007669"/>
    <property type="project" value="TreeGrafter"/>
</dbReference>
<dbReference type="GO" id="GO:0005634">
    <property type="term" value="C:nucleus"/>
    <property type="evidence" value="ECO:0007669"/>
    <property type="project" value="UniProtKB-SubCell"/>
</dbReference>
<feature type="domain" description="Transcription factor IIIC subunit Tfc1/Sfc1 triple barrel" evidence="7">
    <location>
        <begin position="11"/>
        <end position="120"/>
    </location>
</feature>
<dbReference type="GO" id="GO:0001003">
    <property type="term" value="F:RNA polymerase III type 2 promoter sequence-specific DNA binding"/>
    <property type="evidence" value="ECO:0007669"/>
    <property type="project" value="TreeGrafter"/>
</dbReference>
<keyword evidence="9" id="KW-1185">Reference proteome</keyword>
<gene>
    <name evidence="8" type="ORF">NP493_298g00037</name>
</gene>
<feature type="compositionally biased region" description="Polar residues" evidence="5">
    <location>
        <begin position="479"/>
        <end position="498"/>
    </location>
</feature>
<dbReference type="InterPro" id="IPR019136">
    <property type="entry name" value="TF_IIIC_su-5_HTH"/>
</dbReference>
<dbReference type="EMBL" id="JAODUO010000298">
    <property type="protein sequence ID" value="KAK2183720.1"/>
    <property type="molecule type" value="Genomic_DNA"/>
</dbReference>
<dbReference type="InterPro" id="IPR040454">
    <property type="entry name" value="TF_IIIC_Tfc1/Sfc1"/>
</dbReference>
<dbReference type="InterPro" id="IPR042536">
    <property type="entry name" value="TFIIIC_tauA_Sfc1"/>
</dbReference>
<sequence>MDVPVDKKHLVCIEYPGIVVNTDQMLKTLGGEHNISKAYADPMHRLELRWRPNHIYSKPACGDRHTVTNLLLRVRRRKKTQQSSNSDPITESQDYEYEGRILGVIDTVYKFQCMADLQYLPMRRVPDGSHESLIDKLILSKRQPPSWLHGEMQLHLPPPIFSRIDNPSEYCYRDAPMRKLQSKRTEDRGDVVSKTKNYISGVARQRRPHYTLFAKFEDPQVPSEPMKEAVEKLHKKLNDPVHVTILEKIFQERPIWSKNAIQCHISMAPEKLKFTLPVVAYYFVTGPWRALWVRLGYDPRTDPDAKKYQLVDFRVRQRSATDSLRISTKRSTFSYKLPNTVLRGNSQASLIQKESFNFDWMAASNDEQVSTGVKESTFKFRPGQFPAYRQMFYQLCDIELPEIQTLVHQNDGQETTCKDKDGWCIPDIQEKCRTILASYLKELITTDGSPATVPQQQQQQRQQQREQQQTTSKGDAEENSNPPQALPTSVESLGTTDTGVRGQPLGPGDMEYDDDDDGSGGDNAMESEMMEYMDPSS</sequence>
<accession>A0AAD9L7S0</accession>
<keyword evidence="3" id="KW-0804">Transcription</keyword>
<dbReference type="GO" id="GO:0006384">
    <property type="term" value="P:transcription initiation at RNA polymerase III promoter"/>
    <property type="evidence" value="ECO:0007669"/>
    <property type="project" value="InterPro"/>
</dbReference>
<reference evidence="8" key="1">
    <citation type="journal article" date="2023" name="Mol. Biol. Evol.">
        <title>Third-Generation Sequencing Reveals the Adaptive Role of the Epigenome in Three Deep-Sea Polychaetes.</title>
        <authorList>
            <person name="Perez M."/>
            <person name="Aroh O."/>
            <person name="Sun Y."/>
            <person name="Lan Y."/>
            <person name="Juniper S.K."/>
            <person name="Young C.R."/>
            <person name="Angers B."/>
            <person name="Qian P.Y."/>
        </authorList>
    </citation>
    <scope>NUCLEOTIDE SEQUENCE</scope>
    <source>
        <strain evidence="8">R07B-5</strain>
    </source>
</reference>
<feature type="compositionally biased region" description="Low complexity" evidence="5">
    <location>
        <begin position="455"/>
        <end position="469"/>
    </location>
</feature>
<evidence type="ECO:0000256" key="3">
    <source>
        <dbReference type="ARBA" id="ARBA00023163"/>
    </source>
</evidence>
<dbReference type="Gene3D" id="3.30.200.160">
    <property type="entry name" value="TFIIIC, subcomplex tauA, subunit Sfc1, barrel domain"/>
    <property type="match status" value="1"/>
</dbReference>
<dbReference type="Proteomes" id="UP001209878">
    <property type="component" value="Unassembled WGS sequence"/>
</dbReference>
<protein>
    <recommendedName>
        <fullName evidence="10">General transcription factor 3C polypeptide 5</fullName>
    </recommendedName>
</protein>
<proteinExistence type="predicted"/>
<evidence type="ECO:0000256" key="5">
    <source>
        <dbReference type="SAM" id="MobiDB-lite"/>
    </source>
</evidence>
<name>A0AAD9L7S0_RIDPI</name>
<keyword evidence="2" id="KW-0238">DNA-binding</keyword>
<evidence type="ECO:0000313" key="8">
    <source>
        <dbReference type="EMBL" id="KAK2183720.1"/>
    </source>
</evidence>
<comment type="subcellular location">
    <subcellularLocation>
        <location evidence="1">Nucleus</location>
    </subcellularLocation>
</comment>
<feature type="region of interest" description="Disordered" evidence="5">
    <location>
        <begin position="449"/>
        <end position="537"/>
    </location>
</feature>
<dbReference type="Pfam" id="PF09734">
    <property type="entry name" value="Tau95"/>
    <property type="match status" value="1"/>
</dbReference>
<dbReference type="FunFam" id="3.30.200.160:FF:000002">
    <property type="entry name" value="Transcription factor IIIC, subunit 5"/>
    <property type="match status" value="1"/>
</dbReference>
<dbReference type="Pfam" id="PF17682">
    <property type="entry name" value="Tau95_N"/>
    <property type="match status" value="1"/>
</dbReference>
<dbReference type="GO" id="GO:0000127">
    <property type="term" value="C:transcription factor TFIIIC complex"/>
    <property type="evidence" value="ECO:0007669"/>
    <property type="project" value="InterPro"/>
</dbReference>
<organism evidence="8 9">
    <name type="scientific">Ridgeia piscesae</name>
    <name type="common">Tubeworm</name>
    <dbReference type="NCBI Taxonomy" id="27915"/>
    <lineage>
        <taxon>Eukaryota</taxon>
        <taxon>Metazoa</taxon>
        <taxon>Spiralia</taxon>
        <taxon>Lophotrochozoa</taxon>
        <taxon>Annelida</taxon>
        <taxon>Polychaeta</taxon>
        <taxon>Sedentaria</taxon>
        <taxon>Canalipalpata</taxon>
        <taxon>Sabellida</taxon>
        <taxon>Siboglinidae</taxon>
        <taxon>Ridgeia</taxon>
    </lineage>
</organism>
<dbReference type="AlphaFoldDB" id="A0AAD9L7S0"/>
<feature type="domain" description="Transcription factor IIIC subunit 5 HTH" evidence="6">
    <location>
        <begin position="156"/>
        <end position="314"/>
    </location>
</feature>
<evidence type="ECO:0000259" key="7">
    <source>
        <dbReference type="Pfam" id="PF17682"/>
    </source>
</evidence>
<dbReference type="InterPro" id="IPR041499">
    <property type="entry name" value="Tfc1/Sfc1_N"/>
</dbReference>
<evidence type="ECO:0000256" key="1">
    <source>
        <dbReference type="ARBA" id="ARBA00004123"/>
    </source>
</evidence>
<evidence type="ECO:0000259" key="6">
    <source>
        <dbReference type="Pfam" id="PF09734"/>
    </source>
</evidence>
<dbReference type="PANTHER" id="PTHR13230:SF5">
    <property type="entry name" value="GENERAL TRANSCRIPTION FACTOR 3C POLYPEPTIDE 5"/>
    <property type="match status" value="1"/>
</dbReference>
<evidence type="ECO:0008006" key="10">
    <source>
        <dbReference type="Google" id="ProtNLM"/>
    </source>
</evidence>
<evidence type="ECO:0000256" key="4">
    <source>
        <dbReference type="ARBA" id="ARBA00023242"/>
    </source>
</evidence>
<evidence type="ECO:0000256" key="2">
    <source>
        <dbReference type="ARBA" id="ARBA00023125"/>
    </source>
</evidence>
<evidence type="ECO:0000313" key="9">
    <source>
        <dbReference type="Proteomes" id="UP001209878"/>
    </source>
</evidence>
<feature type="compositionally biased region" description="Acidic residues" evidence="5">
    <location>
        <begin position="510"/>
        <end position="519"/>
    </location>
</feature>
<dbReference type="PANTHER" id="PTHR13230">
    <property type="entry name" value="GENERAL TRANSCRIPTION FACTOR IIIC, POLYPEPTIDE 5"/>
    <property type="match status" value="1"/>
</dbReference>
<comment type="caution">
    <text evidence="8">The sequence shown here is derived from an EMBL/GenBank/DDBJ whole genome shotgun (WGS) entry which is preliminary data.</text>
</comment>
<keyword evidence="4" id="KW-0539">Nucleus</keyword>